<comment type="caution">
    <text evidence="2">The sequence shown here is derived from an EMBL/GenBank/DDBJ whole genome shotgun (WGS) entry which is preliminary data.</text>
</comment>
<gene>
    <name evidence="2" type="ORF">G7Y89_g2268</name>
</gene>
<dbReference type="InterPro" id="IPR052895">
    <property type="entry name" value="HetReg/Transcr_Mod"/>
</dbReference>
<keyword evidence="3" id="KW-1185">Reference proteome</keyword>
<accession>A0A8H4RTM7</accession>
<evidence type="ECO:0000259" key="1">
    <source>
        <dbReference type="Pfam" id="PF06985"/>
    </source>
</evidence>
<sequence>MLPLQNNEIRLLVLGRDTCDAEYSLMHVLLDSPPSFYALSYAWVDEHLFSPTEISQNHYIRIDSRDVLIGRNLSAALASWRRHTFKNVPLWVDSVCIDQENITERNEQILRMYSIYEKATLVTIWLGPELHNSSLALNFMSTFTHEAQDLDWVRRTIRDHTFSSDYKAVDHLLRRSWWKRVWVIQEMVAAREILFICGQKIVESEVVVRFFKTLIATHATYAPLLRREESIVFNGDSITLGNTFLRSNAWEKPALLETLYITGKSLASDNRDKIYAVLGLAHDASRLVDAPNYSWDVTEVYKRVAVSFFREYHSLEFLSLAGLPVFPRRAASSLPSWVPDWAHRKESTLNSTIRSATPTNASRGQTAQGRVSTDLEILTAKGVCVDIIDGLAYSVWGSKNQMENFELQQAQSHNIPYKSKQDTIEAIGRTLVANSYLGDVDVLSIFLQKCHESTRRKTEGIDASTIPTSTALFNEWYEYNRNLHIVGMSLEELVEGVVYPNSGSKVTEIEREKYAHKVSTRGPNRRFMTTEKGYPIDTLTPTISKVMATGNESPFSEFKGDGVDVYVHEVADELHHQKPLNAQAKLESVKDTWTTTSTAAITLPSNFQIHSVDSKLNGASQSLAATAPPLGVLTNFTGTFTGTGFNLIFRPNSGPPTTTTFPNPITPPAPNPPSENVLELNLTSETLAFSNPIGSVPNRGLENQNDIFLNGVPYLQTISDVTNIQTGKADGPANPIHFEPGLWMHIPSTKNDPNLGESLARMASIPHGTTINAQCLAPTTSFAGPPNIPAVSMAPFLIGGNPANPISPPFISLTASNTSTPRLPQDLTKFIAEGTITQAILTDPNTVLRNDNVGRTITKTIVFTVSTNPISPEAGGGTANIDFLQGTASAGGPNANAAQMSATFWIETVQYHIVVPAYKPGQTPLKISPALPHPGARVPVFSVNPPHEITTPKTIVVTSTQIQYSQLVFLNFAGLTWPHVSVATLVPSAPQTVPASAFN</sequence>
<dbReference type="AlphaFoldDB" id="A0A8H4RTM7"/>
<dbReference type="PANTHER" id="PTHR24148:SF73">
    <property type="entry name" value="HET DOMAIN PROTEIN (AFU_ORTHOLOGUE AFUA_8G01020)"/>
    <property type="match status" value="1"/>
</dbReference>
<feature type="domain" description="Heterokaryon incompatibility" evidence="1">
    <location>
        <begin position="36"/>
        <end position="186"/>
    </location>
</feature>
<evidence type="ECO:0000313" key="2">
    <source>
        <dbReference type="EMBL" id="KAF4635822.1"/>
    </source>
</evidence>
<reference evidence="2 3" key="1">
    <citation type="submission" date="2020-03" db="EMBL/GenBank/DDBJ databases">
        <title>Draft Genome Sequence of Cudoniella acicularis.</title>
        <authorList>
            <person name="Buettner E."/>
            <person name="Kellner H."/>
        </authorList>
    </citation>
    <scope>NUCLEOTIDE SEQUENCE [LARGE SCALE GENOMIC DNA]</scope>
    <source>
        <strain evidence="2 3">DSM 108380</strain>
    </source>
</reference>
<protein>
    <recommendedName>
        <fullName evidence="1">Heterokaryon incompatibility domain-containing protein</fullName>
    </recommendedName>
</protein>
<dbReference type="InterPro" id="IPR047975">
    <property type="entry name" value="Heme_bind_FMP"/>
</dbReference>
<evidence type="ECO:0000313" key="3">
    <source>
        <dbReference type="Proteomes" id="UP000566819"/>
    </source>
</evidence>
<name>A0A8H4RTM7_9HELO</name>
<dbReference type="NCBIfam" id="NF040572">
    <property type="entry name" value="heme_bind_FMP"/>
    <property type="match status" value="1"/>
</dbReference>
<dbReference type="OrthoDB" id="1933717at2759"/>
<dbReference type="InterPro" id="IPR010730">
    <property type="entry name" value="HET"/>
</dbReference>
<dbReference type="Pfam" id="PF06985">
    <property type="entry name" value="HET"/>
    <property type="match status" value="1"/>
</dbReference>
<dbReference type="Proteomes" id="UP000566819">
    <property type="component" value="Unassembled WGS sequence"/>
</dbReference>
<dbReference type="EMBL" id="JAAMPI010000097">
    <property type="protein sequence ID" value="KAF4635822.1"/>
    <property type="molecule type" value="Genomic_DNA"/>
</dbReference>
<proteinExistence type="predicted"/>
<organism evidence="2 3">
    <name type="scientific">Cudoniella acicularis</name>
    <dbReference type="NCBI Taxonomy" id="354080"/>
    <lineage>
        <taxon>Eukaryota</taxon>
        <taxon>Fungi</taxon>
        <taxon>Dikarya</taxon>
        <taxon>Ascomycota</taxon>
        <taxon>Pezizomycotina</taxon>
        <taxon>Leotiomycetes</taxon>
        <taxon>Helotiales</taxon>
        <taxon>Tricladiaceae</taxon>
        <taxon>Cudoniella</taxon>
    </lineage>
</organism>
<dbReference type="PANTHER" id="PTHR24148">
    <property type="entry name" value="ANKYRIN REPEAT DOMAIN-CONTAINING PROTEIN 39 HOMOLOG-RELATED"/>
    <property type="match status" value="1"/>
</dbReference>